<evidence type="ECO:0000256" key="2">
    <source>
        <dbReference type="ARBA" id="ARBA00004988"/>
    </source>
</evidence>
<evidence type="ECO:0000313" key="8">
    <source>
        <dbReference type="Proteomes" id="UP000659654"/>
    </source>
</evidence>
<dbReference type="GO" id="GO:0005737">
    <property type="term" value="C:cytoplasm"/>
    <property type="evidence" value="ECO:0007669"/>
    <property type="project" value="TreeGrafter"/>
</dbReference>
<comment type="pathway">
    <text evidence="2">Carbohydrate degradation; pentose phosphate pathway; D-ribose 5-phosphate from D-ribulose 5-phosphate (non-oxidative stage): step 1/1.</text>
</comment>
<reference evidence="7" key="1">
    <citation type="submission" date="2020-09" db="EMBL/GenBank/DDBJ databases">
        <authorList>
            <person name="Kikuchi T."/>
        </authorList>
    </citation>
    <scope>NUCLEOTIDE SEQUENCE</scope>
    <source>
        <strain evidence="7">Ka4C1</strain>
    </source>
</reference>
<sequence length="259" mass="28967">MGWGRRVRLPQRDRREIHLDRKEMSADLAKRAAAICCAKQVLQNGLKVGVGSGTTIKYLIDYVKEKRDQGELQDIICVPTSFQTRKLLQDAGIPVATLETHWDLDIAIDGADEMDKNYNCIKGGGGCLTQEKIVQNCARDFFMIADSSKASNVLGETFKYIPLEVIPFAYVPVQKQVERIFGGKCELRMAKMKCGAVITDNNNYIIDWYFPPELGNTDWRVVDQRLHLIPGLVETGLFVGVVKKAFLGNKDGGVQELTP</sequence>
<dbReference type="SMR" id="A0A7I8XII4"/>
<gene>
    <name evidence="7" type="ORF">BXYJ_LOCUS1769</name>
</gene>
<dbReference type="AlphaFoldDB" id="A0A7I8XII4"/>
<dbReference type="GO" id="GO:0004751">
    <property type="term" value="F:ribose-5-phosphate isomerase activity"/>
    <property type="evidence" value="ECO:0007669"/>
    <property type="project" value="UniProtKB-EC"/>
</dbReference>
<dbReference type="FunFam" id="3.40.50.1360:FF:000001">
    <property type="entry name" value="Ribose-5-phosphate isomerase A"/>
    <property type="match status" value="1"/>
</dbReference>
<dbReference type="Gene3D" id="3.40.50.1360">
    <property type="match status" value="1"/>
</dbReference>
<dbReference type="NCBIfam" id="NF001924">
    <property type="entry name" value="PRK00702.1"/>
    <property type="match status" value="1"/>
</dbReference>
<comment type="catalytic activity">
    <reaction evidence="1">
        <text>aldehydo-D-ribose 5-phosphate = D-ribulose 5-phosphate</text>
        <dbReference type="Rhea" id="RHEA:14657"/>
        <dbReference type="ChEBI" id="CHEBI:58121"/>
        <dbReference type="ChEBI" id="CHEBI:58273"/>
        <dbReference type="EC" id="5.3.1.6"/>
    </reaction>
</comment>
<dbReference type="InterPro" id="IPR037171">
    <property type="entry name" value="NagB/RpiA_transferase-like"/>
</dbReference>
<keyword evidence="5" id="KW-0413">Isomerase</keyword>
<dbReference type="GO" id="GO:0009052">
    <property type="term" value="P:pentose-phosphate shunt, non-oxidative branch"/>
    <property type="evidence" value="ECO:0007669"/>
    <property type="project" value="InterPro"/>
</dbReference>
<proteinExistence type="inferred from homology"/>
<dbReference type="PANTHER" id="PTHR11934">
    <property type="entry name" value="RIBOSE-5-PHOSPHATE ISOMERASE"/>
    <property type="match status" value="1"/>
</dbReference>
<protein>
    <recommendedName>
        <fullName evidence="4">ribose-5-phosphate isomerase</fullName>
        <ecNumber evidence="4">5.3.1.6</ecNumber>
    </recommendedName>
    <alternativeName>
        <fullName evidence="6">Phosphoriboisomerase</fullName>
    </alternativeName>
</protein>
<dbReference type="UniPathway" id="UPA00115">
    <property type="reaction ID" value="UER00412"/>
</dbReference>
<dbReference type="GO" id="GO:0006014">
    <property type="term" value="P:D-ribose metabolic process"/>
    <property type="evidence" value="ECO:0007669"/>
    <property type="project" value="TreeGrafter"/>
</dbReference>
<dbReference type="InterPro" id="IPR004788">
    <property type="entry name" value="Ribose5P_isomerase_type_A"/>
</dbReference>
<dbReference type="EMBL" id="CAJFDI010000001">
    <property type="protein sequence ID" value="CAD5210106.1"/>
    <property type="molecule type" value="Genomic_DNA"/>
</dbReference>
<accession>A0A7I8XII4</accession>
<dbReference type="PANTHER" id="PTHR11934:SF0">
    <property type="entry name" value="RIBOSE-5-PHOSPHATE ISOMERASE"/>
    <property type="match status" value="1"/>
</dbReference>
<dbReference type="EMBL" id="CAJFCV020000001">
    <property type="protein sequence ID" value="CAG9085740.1"/>
    <property type="molecule type" value="Genomic_DNA"/>
</dbReference>
<evidence type="ECO:0000313" key="7">
    <source>
        <dbReference type="EMBL" id="CAD5210106.1"/>
    </source>
</evidence>
<dbReference type="Proteomes" id="UP000582659">
    <property type="component" value="Unassembled WGS sequence"/>
</dbReference>
<evidence type="ECO:0000256" key="1">
    <source>
        <dbReference type="ARBA" id="ARBA00001713"/>
    </source>
</evidence>
<dbReference type="CDD" id="cd01398">
    <property type="entry name" value="RPI_A"/>
    <property type="match status" value="1"/>
</dbReference>
<evidence type="ECO:0000256" key="5">
    <source>
        <dbReference type="ARBA" id="ARBA00023235"/>
    </source>
</evidence>
<evidence type="ECO:0000256" key="6">
    <source>
        <dbReference type="ARBA" id="ARBA00029734"/>
    </source>
</evidence>
<organism evidence="7 8">
    <name type="scientific">Bursaphelenchus xylophilus</name>
    <name type="common">Pinewood nematode worm</name>
    <name type="synonym">Aphelenchoides xylophilus</name>
    <dbReference type="NCBI Taxonomy" id="6326"/>
    <lineage>
        <taxon>Eukaryota</taxon>
        <taxon>Metazoa</taxon>
        <taxon>Ecdysozoa</taxon>
        <taxon>Nematoda</taxon>
        <taxon>Chromadorea</taxon>
        <taxon>Rhabditida</taxon>
        <taxon>Tylenchina</taxon>
        <taxon>Tylenchomorpha</taxon>
        <taxon>Aphelenchoidea</taxon>
        <taxon>Aphelenchoididae</taxon>
        <taxon>Bursaphelenchus</taxon>
    </lineage>
</organism>
<dbReference type="NCBIfam" id="TIGR00021">
    <property type="entry name" value="rpiA"/>
    <property type="match status" value="1"/>
</dbReference>
<dbReference type="EC" id="5.3.1.6" evidence="4"/>
<evidence type="ECO:0000256" key="3">
    <source>
        <dbReference type="ARBA" id="ARBA00008088"/>
    </source>
</evidence>
<dbReference type="SUPFAM" id="SSF75445">
    <property type="entry name" value="D-ribose-5-phosphate isomerase (RpiA), lid domain"/>
    <property type="match status" value="1"/>
</dbReference>
<dbReference type="Gene3D" id="3.30.70.260">
    <property type="match status" value="1"/>
</dbReference>
<comment type="caution">
    <text evidence="7">The sequence shown here is derived from an EMBL/GenBank/DDBJ whole genome shotgun (WGS) entry which is preliminary data.</text>
</comment>
<dbReference type="Pfam" id="PF06026">
    <property type="entry name" value="Rib_5-P_isom_A"/>
    <property type="match status" value="1"/>
</dbReference>
<name>A0A7I8XII4_BURXY</name>
<dbReference type="Proteomes" id="UP000659654">
    <property type="component" value="Unassembled WGS sequence"/>
</dbReference>
<evidence type="ECO:0000256" key="4">
    <source>
        <dbReference type="ARBA" id="ARBA00011959"/>
    </source>
</evidence>
<dbReference type="FunFam" id="3.30.70.260:FF:000018">
    <property type="entry name" value="Ribose-5-phosphate isomerase A"/>
    <property type="match status" value="1"/>
</dbReference>
<dbReference type="SUPFAM" id="SSF100950">
    <property type="entry name" value="NagB/RpiA/CoA transferase-like"/>
    <property type="match status" value="1"/>
</dbReference>
<keyword evidence="8" id="KW-1185">Reference proteome</keyword>
<comment type="similarity">
    <text evidence="3">Belongs to the ribose 5-phosphate isomerase family.</text>
</comment>
<dbReference type="OrthoDB" id="1555531at2759"/>